<dbReference type="OrthoDB" id="4534963at2"/>
<dbReference type="RefSeq" id="WP_012833292.1">
    <property type="nucleotide sequence ID" value="NC_013441.1"/>
</dbReference>
<dbReference type="KEGG" id="gbr:Gbro_1442"/>
<dbReference type="Proteomes" id="UP000001219">
    <property type="component" value="Chromosome"/>
</dbReference>
<protein>
    <submittedName>
        <fullName evidence="1">Uncharacterized protein</fullName>
    </submittedName>
</protein>
<accession>D0L6G7</accession>
<dbReference type="HOGENOM" id="CLU_739193_0_0_11"/>
<evidence type="ECO:0000313" key="2">
    <source>
        <dbReference type="Proteomes" id="UP000001219"/>
    </source>
</evidence>
<evidence type="ECO:0000313" key="1">
    <source>
        <dbReference type="EMBL" id="ACY20724.1"/>
    </source>
</evidence>
<sequence length="374" mass="42369">MTTRPVSDLHRAIDSFGRKARQLSVARLLEFDGIIVSLRPELRAGSPVDRRAFAEMVETEIRTCVERFDPIDKRIADAVLAISPEFHDKTVTERRQYVDEHDVGFTGDQFKTRRRRIVGDITAHLECHFGTGALSVADRLDAAGRNHARQVFWRLQDMEVRLESLDLAARAIGHLPAESEYRHHAEKYLQQRTVHTDAVLWGLAHAQRHLRKLQRDSRGRDVLMTLGVEWWDTNIRIPFVDYEIAELVGILSDDDEASAAVSAWIESTQRGRFAHARWLAMLGTTTKRGGVDDENKYDPIRERARLIGNIRALLALVADASSSDVMPKNIRSALADRVLWDTLLFGPTEQGATFNDCTGSQVFRAVRAAMSDRH</sequence>
<dbReference type="AlphaFoldDB" id="D0L6G7"/>
<gene>
    <name evidence="1" type="ordered locus">Gbro_1442</name>
</gene>
<reference evidence="1 2" key="2">
    <citation type="journal article" date="2010" name="Stand. Genomic Sci.">
        <title>Complete genome sequence of Gordonia bronchialis type strain (3410).</title>
        <authorList>
            <person name="Ivanova N."/>
            <person name="Sikorski J."/>
            <person name="Jando M."/>
            <person name="Lapidus A."/>
            <person name="Nolan M."/>
            <person name="Lucas S."/>
            <person name="Del Rio T.G."/>
            <person name="Tice H."/>
            <person name="Copeland A."/>
            <person name="Cheng J.F."/>
            <person name="Chen F."/>
            <person name="Bruce D."/>
            <person name="Goodwin L."/>
            <person name="Pitluck S."/>
            <person name="Mavromatis K."/>
            <person name="Ovchinnikova G."/>
            <person name="Pati A."/>
            <person name="Chen A."/>
            <person name="Palaniappan K."/>
            <person name="Land M."/>
            <person name="Hauser L."/>
            <person name="Chang Y.J."/>
            <person name="Jeffries C.D."/>
            <person name="Chain P."/>
            <person name="Saunders E."/>
            <person name="Han C."/>
            <person name="Detter J.C."/>
            <person name="Brettin T."/>
            <person name="Rohde M."/>
            <person name="Goker M."/>
            <person name="Bristow J."/>
            <person name="Eisen J.A."/>
            <person name="Markowitz V."/>
            <person name="Hugenholtz P."/>
            <person name="Klenk H.P."/>
            <person name="Kyrpides N.C."/>
        </authorList>
    </citation>
    <scope>NUCLEOTIDE SEQUENCE [LARGE SCALE GENOMIC DNA]</scope>
    <source>
        <strain evidence="2">ATCC 25592 / DSM 43247 / BCRC 13721 / JCM 3198 / KCTC 3076 / NBRC 16047 / NCTC 10667</strain>
    </source>
</reference>
<reference evidence="2" key="1">
    <citation type="submission" date="2009-10" db="EMBL/GenBank/DDBJ databases">
        <title>The complete chromosome of Gordonia bronchialis DSM 43247.</title>
        <authorList>
            <consortium name="US DOE Joint Genome Institute (JGI-PGF)"/>
            <person name="Lucas S."/>
            <person name="Copeland A."/>
            <person name="Lapidus A."/>
            <person name="Glavina del Rio T."/>
            <person name="Dalin E."/>
            <person name="Tice H."/>
            <person name="Bruce D."/>
            <person name="Goodwin L."/>
            <person name="Pitluck S."/>
            <person name="Kyrpides N."/>
            <person name="Mavromatis K."/>
            <person name="Ivanova N."/>
            <person name="Ovchinnikova G."/>
            <person name="Saunders E."/>
            <person name="Brettin T."/>
            <person name="Detter J.C."/>
            <person name="Han C."/>
            <person name="Larimer F."/>
            <person name="Land M."/>
            <person name="Hauser L."/>
            <person name="Markowitz V."/>
            <person name="Cheng J.-F."/>
            <person name="Hugenholtz P."/>
            <person name="Woyke T."/>
            <person name="Wu D."/>
            <person name="Jando M."/>
            <person name="Schneider S."/>
            <person name="Goeker M."/>
            <person name="Klenk H.-P."/>
            <person name="Eisen J.A."/>
        </authorList>
    </citation>
    <scope>NUCLEOTIDE SEQUENCE [LARGE SCALE GENOMIC DNA]</scope>
    <source>
        <strain evidence="2">ATCC 25592 / DSM 43247 / BCRC 13721 / JCM 3198 / KCTC 3076 / NBRC 16047 / NCTC 10667</strain>
    </source>
</reference>
<keyword evidence="2" id="KW-1185">Reference proteome</keyword>
<proteinExistence type="predicted"/>
<dbReference type="STRING" id="526226.Gbro_1442"/>
<organism evidence="1 2">
    <name type="scientific">Gordonia bronchialis (strain ATCC 25592 / DSM 43247 / BCRC 13721 / JCM 3198 / KCTC 3076 / NBRC 16047 / NCTC 10667)</name>
    <name type="common">Rhodococcus bronchialis</name>
    <dbReference type="NCBI Taxonomy" id="526226"/>
    <lineage>
        <taxon>Bacteria</taxon>
        <taxon>Bacillati</taxon>
        <taxon>Actinomycetota</taxon>
        <taxon>Actinomycetes</taxon>
        <taxon>Mycobacteriales</taxon>
        <taxon>Gordoniaceae</taxon>
        <taxon>Gordonia</taxon>
    </lineage>
</organism>
<dbReference type="EMBL" id="CP001802">
    <property type="protein sequence ID" value="ACY20724.1"/>
    <property type="molecule type" value="Genomic_DNA"/>
</dbReference>
<name>D0L6G7_GORB4</name>